<gene>
    <name evidence="1" type="ORF">GIL414_LOCUS81194</name>
</gene>
<feature type="non-terminal residue" evidence="1">
    <location>
        <position position="1"/>
    </location>
</feature>
<sequence>SLPIAYISIKPSPSRVGKLAVMNETNNRIRDSIKGLTNVDYIDVFSLMLTSDNKPRPELFGPDELHMNAEGYAIWTPLVKDFLKKQEKRKYYSSISRMPAIERVVQNDSVSEHGIVTVPTRCFDA</sequence>
<accession>A0A8S3J6Y4</accession>
<dbReference type="AlphaFoldDB" id="A0A8S3J6Y4"/>
<evidence type="ECO:0008006" key="3">
    <source>
        <dbReference type="Google" id="ProtNLM"/>
    </source>
</evidence>
<organism evidence="1 2">
    <name type="scientific">Rotaria magnacalcarata</name>
    <dbReference type="NCBI Taxonomy" id="392030"/>
    <lineage>
        <taxon>Eukaryota</taxon>
        <taxon>Metazoa</taxon>
        <taxon>Spiralia</taxon>
        <taxon>Gnathifera</taxon>
        <taxon>Rotifera</taxon>
        <taxon>Eurotatoria</taxon>
        <taxon>Bdelloidea</taxon>
        <taxon>Philodinida</taxon>
        <taxon>Philodinidae</taxon>
        <taxon>Rotaria</taxon>
    </lineage>
</organism>
<comment type="caution">
    <text evidence="1">The sequence shown here is derived from an EMBL/GenBank/DDBJ whole genome shotgun (WGS) entry which is preliminary data.</text>
</comment>
<reference evidence="1" key="1">
    <citation type="submission" date="2021-02" db="EMBL/GenBank/DDBJ databases">
        <authorList>
            <person name="Nowell W R."/>
        </authorList>
    </citation>
    <scope>NUCLEOTIDE SEQUENCE</scope>
</reference>
<dbReference type="SUPFAM" id="SSF52266">
    <property type="entry name" value="SGNH hydrolase"/>
    <property type="match status" value="1"/>
</dbReference>
<protein>
    <recommendedName>
        <fullName evidence="3">SGNH hydrolase-type esterase domain-containing protein</fullName>
    </recommendedName>
</protein>
<evidence type="ECO:0000313" key="1">
    <source>
        <dbReference type="EMBL" id="CAF5215088.1"/>
    </source>
</evidence>
<dbReference type="Proteomes" id="UP000681720">
    <property type="component" value="Unassembled WGS sequence"/>
</dbReference>
<dbReference type="EMBL" id="CAJOBJ010356755">
    <property type="protein sequence ID" value="CAF5215088.1"/>
    <property type="molecule type" value="Genomic_DNA"/>
</dbReference>
<name>A0A8S3J6Y4_9BILA</name>
<evidence type="ECO:0000313" key="2">
    <source>
        <dbReference type="Proteomes" id="UP000681720"/>
    </source>
</evidence>
<dbReference type="Gene3D" id="3.40.50.1110">
    <property type="entry name" value="SGNH hydrolase"/>
    <property type="match status" value="1"/>
</dbReference>
<proteinExistence type="predicted"/>
<dbReference type="InterPro" id="IPR036514">
    <property type="entry name" value="SGNH_hydro_sf"/>
</dbReference>